<organism evidence="1 2">
    <name type="scientific">Pseudomonas frederiksbergensis</name>
    <dbReference type="NCBI Taxonomy" id="104087"/>
    <lineage>
        <taxon>Bacteria</taxon>
        <taxon>Pseudomonadati</taxon>
        <taxon>Pseudomonadota</taxon>
        <taxon>Gammaproteobacteria</taxon>
        <taxon>Pseudomonadales</taxon>
        <taxon>Pseudomonadaceae</taxon>
        <taxon>Pseudomonas</taxon>
    </lineage>
</organism>
<dbReference type="AlphaFoldDB" id="A0A1J0EFW0"/>
<proteinExistence type="predicted"/>
<dbReference type="EMBL" id="CP017886">
    <property type="protein sequence ID" value="APC14934.1"/>
    <property type="molecule type" value="Genomic_DNA"/>
</dbReference>
<protein>
    <recommendedName>
        <fullName evidence="3">Phage protein</fullName>
    </recommendedName>
</protein>
<evidence type="ECO:0008006" key="3">
    <source>
        <dbReference type="Google" id="ProtNLM"/>
    </source>
</evidence>
<reference evidence="2" key="1">
    <citation type="submission" date="2016-10" db="EMBL/GenBank/DDBJ databases">
        <title>Pseudomonas frederiksbergensis ERGS4:02 complete genome.</title>
        <authorList>
            <person name="Kumar R."/>
            <person name="Acharya V."/>
            <person name="Singh D."/>
        </authorList>
    </citation>
    <scope>NUCLEOTIDE SEQUENCE [LARGE SCALE GENOMIC DNA]</scope>
    <source>
        <strain evidence="2">ERGS4:02</strain>
    </source>
</reference>
<gene>
    <name evidence="1" type="ORF">BLL42_04085</name>
</gene>
<sequence>MVDETETPFSLEQLYQAIERQVQAHLPGVHTVAAWPAIEDRIRLPAVFIELADMEPGQDPGTGEVGLACKFEARVITDPIQSDHHQQAVFLAGQLAVLLRLQTWGVAVEPAEFVQAMQDWTKPELDGYTVWVVEWTQQIYLGKAQWPWPDQPPGTLMFGVDPDAGPANKDKYFAPESLS</sequence>
<evidence type="ECO:0000313" key="2">
    <source>
        <dbReference type="Proteomes" id="UP000182567"/>
    </source>
</evidence>
<accession>A0A1J0EFW0</accession>
<name>A0A1J0EFW0_9PSED</name>
<dbReference type="Proteomes" id="UP000182567">
    <property type="component" value="Chromosome"/>
</dbReference>
<evidence type="ECO:0000313" key="1">
    <source>
        <dbReference type="EMBL" id="APC14934.1"/>
    </source>
</evidence>